<reference evidence="3" key="1">
    <citation type="submission" date="2006-05" db="EMBL/GenBank/DDBJ databases">
        <title>Annotation of the draft genome assembly of Desulfuromonas acetoxidans DSM 684.</title>
        <authorList>
            <consortium name="US DOE Joint Genome Institute (JGI-ORNL)"/>
            <person name="Larimer F."/>
            <person name="Land M."/>
            <person name="Hauser L."/>
        </authorList>
    </citation>
    <scope>NUCLEOTIDE SEQUENCE [LARGE SCALE GENOMIC DNA]</scope>
    <source>
        <strain evidence="3">DSM 684</strain>
    </source>
</reference>
<keyword evidence="4" id="KW-1185">Reference proteome</keyword>
<accession>Q1JZA3</accession>
<dbReference type="Gene3D" id="3.90.230.10">
    <property type="entry name" value="Creatinase/methionine aminopeptidase superfamily"/>
    <property type="match status" value="1"/>
</dbReference>
<comment type="caution">
    <text evidence="3">The sequence shown here is derived from an EMBL/GenBank/DDBJ whole genome shotgun (WGS) entry which is preliminary data.</text>
</comment>
<dbReference type="EMBL" id="AAEW02000009">
    <property type="protein sequence ID" value="EAT15664.1"/>
    <property type="molecule type" value="Genomic_DNA"/>
</dbReference>
<dbReference type="AlphaFoldDB" id="Q1JZA3"/>
<dbReference type="Gene3D" id="3.40.350.10">
    <property type="entry name" value="Creatinase/prolidase N-terminal domain"/>
    <property type="match status" value="1"/>
</dbReference>
<dbReference type="Pfam" id="PF01321">
    <property type="entry name" value="Creatinase_N"/>
    <property type="match status" value="1"/>
</dbReference>
<dbReference type="InterPro" id="IPR036005">
    <property type="entry name" value="Creatinase/aminopeptidase-like"/>
</dbReference>
<dbReference type="GO" id="GO:0004177">
    <property type="term" value="F:aminopeptidase activity"/>
    <property type="evidence" value="ECO:0007669"/>
    <property type="project" value="UniProtKB-ARBA"/>
</dbReference>
<reference evidence="3" key="2">
    <citation type="submission" date="2006-05" db="EMBL/GenBank/DDBJ databases">
        <title>Sequencing of the draft genome and assembly of Desulfuromonas acetoxidans DSM 684.</title>
        <authorList>
            <consortium name="US DOE Joint Genome Institute (JGI-PGF)"/>
            <person name="Copeland A."/>
            <person name="Lucas S."/>
            <person name="Lapidus A."/>
            <person name="Barry K."/>
            <person name="Detter J.C."/>
            <person name="Glavina del Rio T."/>
            <person name="Hammon N."/>
            <person name="Israni S."/>
            <person name="Dalin E."/>
            <person name="Tice H."/>
            <person name="Bruce D."/>
            <person name="Pitluck S."/>
            <person name="Richardson P."/>
        </authorList>
    </citation>
    <scope>NUCLEOTIDE SEQUENCE [LARGE SCALE GENOMIC DNA]</scope>
    <source>
        <strain evidence="3">DSM 684</strain>
    </source>
</reference>
<feature type="domain" description="Creatinase N-terminal" evidence="2">
    <location>
        <begin position="13"/>
        <end position="136"/>
    </location>
</feature>
<dbReference type="InterPro" id="IPR029149">
    <property type="entry name" value="Creatin/AminoP/Spt16_N"/>
</dbReference>
<organism evidence="3 4">
    <name type="scientific">Desulfuromonas acetoxidans (strain DSM 684 / 11070)</name>
    <dbReference type="NCBI Taxonomy" id="281689"/>
    <lineage>
        <taxon>Bacteria</taxon>
        <taxon>Pseudomonadati</taxon>
        <taxon>Thermodesulfobacteriota</taxon>
        <taxon>Desulfuromonadia</taxon>
        <taxon>Desulfuromonadales</taxon>
        <taxon>Desulfuromonadaceae</taxon>
        <taxon>Desulfuromonas</taxon>
    </lineage>
</organism>
<name>Q1JZA3_DESA6</name>
<gene>
    <name evidence="3" type="ORF">Dace_1526</name>
</gene>
<dbReference type="RefSeq" id="WP_006000647.1">
    <property type="nucleotide sequence ID" value="NZ_AAEW02000009.1"/>
</dbReference>
<dbReference type="SUPFAM" id="SSF53092">
    <property type="entry name" value="Creatinase/prolidase N-terminal domain"/>
    <property type="match status" value="1"/>
</dbReference>
<dbReference type="Proteomes" id="UP000005695">
    <property type="component" value="Unassembled WGS sequence"/>
</dbReference>
<dbReference type="InterPro" id="IPR001714">
    <property type="entry name" value="Pept_M24_MAP"/>
</dbReference>
<evidence type="ECO:0000313" key="3">
    <source>
        <dbReference type="EMBL" id="EAT15664.1"/>
    </source>
</evidence>
<dbReference type="Pfam" id="PF00557">
    <property type="entry name" value="Peptidase_M24"/>
    <property type="match status" value="1"/>
</dbReference>
<dbReference type="CDD" id="cd01066">
    <property type="entry name" value="APP_MetAP"/>
    <property type="match status" value="1"/>
</dbReference>
<evidence type="ECO:0000259" key="2">
    <source>
        <dbReference type="Pfam" id="PF01321"/>
    </source>
</evidence>
<protein>
    <submittedName>
        <fullName evidence="3">Peptidase M24</fullName>
    </submittedName>
</protein>
<dbReference type="InterPro" id="IPR000587">
    <property type="entry name" value="Creatinase_N"/>
</dbReference>
<evidence type="ECO:0000259" key="1">
    <source>
        <dbReference type="Pfam" id="PF00557"/>
    </source>
</evidence>
<dbReference type="GO" id="GO:0008235">
    <property type="term" value="F:metalloexopeptidase activity"/>
    <property type="evidence" value="ECO:0007669"/>
    <property type="project" value="UniProtKB-ARBA"/>
</dbReference>
<dbReference type="SUPFAM" id="SSF55920">
    <property type="entry name" value="Creatinase/aminopeptidase"/>
    <property type="match status" value="1"/>
</dbReference>
<dbReference type="PRINTS" id="PR00599">
    <property type="entry name" value="MAPEPTIDASE"/>
</dbReference>
<dbReference type="InterPro" id="IPR000994">
    <property type="entry name" value="Pept_M24"/>
</dbReference>
<evidence type="ECO:0000313" key="4">
    <source>
        <dbReference type="Proteomes" id="UP000005695"/>
    </source>
</evidence>
<dbReference type="PANTHER" id="PTHR46112">
    <property type="entry name" value="AMINOPEPTIDASE"/>
    <property type="match status" value="1"/>
</dbReference>
<dbReference type="InterPro" id="IPR050659">
    <property type="entry name" value="Peptidase_M24B"/>
</dbReference>
<proteinExistence type="predicted"/>
<feature type="domain" description="Peptidase M24" evidence="1">
    <location>
        <begin position="144"/>
        <end position="379"/>
    </location>
</feature>
<dbReference type="OrthoDB" id="9806388at2"/>
<dbReference type="PANTHER" id="PTHR46112:SF2">
    <property type="entry name" value="XAA-PRO AMINOPEPTIDASE P-RELATED"/>
    <property type="match status" value="1"/>
</dbReference>
<sequence>MSDRVPASELSNRLQRFRHLMDQHQSDWELAAIFGKINHYYFTGTMQDGVLLIPRDGDATYWVRRSFQRATEESEFTDIRPMSSFRDAASTFPTMPKTVHVEMELLPLAGFERFKKHFPVEQVHPIDGMIARVRAVKSPFELDLMREAGHIHQRILEQRVPELLKLGISEAEFASQLYPVMIDEGHHGIARFSMFETEILLGQIGFGESSIYPTSFDGPGGNYGMNPAVPLLGSRDRRLKRGDLVFVDIGCGVNGYHTDKTMTYLFGTSATDEMRSSHDRCVEVQNEVARRMVPGAIPSQIYTEVIATLDADFLHNFMGFGDRQARFLAHGIGLYIDEYPVIAKGFDEPLEEGMVMAIEPKRGIEHVGMVGIENTFIVTPSGGECITGDHPGLMEVACCE</sequence>